<sequence length="98" mass="10503">MRPVLHGDVIAAARAILPLPPLAREAAARRLVAQAEAADRYRKRMGRVHRDWGNGTLMGAAGPGVAAVRLGDPEMLDAMRAVIDALLERAVRAGRHHG</sequence>
<dbReference type="RefSeq" id="WP_212536212.1">
    <property type="nucleotide sequence ID" value="NZ_JAGTUU010000003.1"/>
</dbReference>
<organism evidence="2 3">
    <name type="scientific">Thetidibacter halocola</name>
    <dbReference type="NCBI Taxonomy" id="2827239"/>
    <lineage>
        <taxon>Bacteria</taxon>
        <taxon>Pseudomonadati</taxon>
        <taxon>Pseudomonadota</taxon>
        <taxon>Alphaproteobacteria</taxon>
        <taxon>Rhodobacterales</taxon>
        <taxon>Roseobacteraceae</taxon>
        <taxon>Thetidibacter</taxon>
    </lineage>
</organism>
<comment type="caution">
    <text evidence="2">The sequence shown here is derived from an EMBL/GenBank/DDBJ whole genome shotgun (WGS) entry which is preliminary data.</text>
</comment>
<dbReference type="EMBL" id="JAGTUU010000003">
    <property type="protein sequence ID" value="MBS0124254.1"/>
    <property type="molecule type" value="Genomic_DNA"/>
</dbReference>
<accession>A0A8J7WFL4</accession>
<feature type="domain" description="DUF7742" evidence="1">
    <location>
        <begin position="2"/>
        <end position="86"/>
    </location>
</feature>
<evidence type="ECO:0000313" key="2">
    <source>
        <dbReference type="EMBL" id="MBS0124254.1"/>
    </source>
</evidence>
<evidence type="ECO:0000313" key="3">
    <source>
        <dbReference type="Proteomes" id="UP000681356"/>
    </source>
</evidence>
<protein>
    <recommendedName>
        <fullName evidence="1">DUF7742 domain-containing protein</fullName>
    </recommendedName>
</protein>
<keyword evidence="3" id="KW-1185">Reference proteome</keyword>
<name>A0A8J7WFL4_9RHOB</name>
<proteinExistence type="predicted"/>
<dbReference type="InterPro" id="IPR056644">
    <property type="entry name" value="DUF7742"/>
</dbReference>
<dbReference type="Pfam" id="PF24891">
    <property type="entry name" value="DUF7742"/>
    <property type="match status" value="1"/>
</dbReference>
<reference evidence="2" key="1">
    <citation type="submission" date="2021-04" db="EMBL/GenBank/DDBJ databases">
        <authorList>
            <person name="Yoon J."/>
        </authorList>
    </citation>
    <scope>NUCLEOTIDE SEQUENCE</scope>
    <source>
        <strain evidence="2">KMU-90</strain>
    </source>
</reference>
<evidence type="ECO:0000259" key="1">
    <source>
        <dbReference type="Pfam" id="PF24891"/>
    </source>
</evidence>
<dbReference type="Proteomes" id="UP000681356">
    <property type="component" value="Unassembled WGS sequence"/>
</dbReference>
<gene>
    <name evidence="2" type="ORF">KB874_08900</name>
</gene>
<dbReference type="AlphaFoldDB" id="A0A8J7WFL4"/>